<feature type="domain" description="Protein kinase" evidence="7">
    <location>
        <begin position="32"/>
        <end position="296"/>
    </location>
</feature>
<keyword evidence="6" id="KW-1133">Transmembrane helix</keyword>
<sequence length="607" mass="69322">MQSDESDELSREFIDFYDDVDTPIDLLSETRYIDKEFIAEGAIKNVYKVYDTHCSRSVALAQIKDDIFTLEQAVDFVREVQTTSLLEHSNIIRIYDIGITDGKPWFTMEFLSGRDLETYLKDYPTLSLFERLDIFRQLCDAVAYAHANDILHLDLKPQNVNVGEYKQIKLCDWGISSSISEHSIADLNRAQTTHGFIKGSPGYMAPEQTQPDYQKHPAADIFGLGALLYFLLTGSSPLLGDTPDDLLKNTQANNLKPLNHPSIPTRLITVLEKALDKKTSNRYNSAIELKTEIENFQSGYALEAESSSFLTQLKLFIRRNKTPSLIVATLLALLIGFTCFYISEITREKNKTQAALTEVEQQRLQAEEAKSIAQTALEDYRQEQQALNQANSELADLLIDGNLLNLRAFQFQKALQTALASHQKKPTDLTRMRVAFSAFALQKFDIAAKYSKDSTQKKHQAIHRLSLKYADKQTPLDVSDCIEIYNSISESFSNLPIYFLDQCSQNLSPRDFSEVLAHVLKKINKRKSIYFEYDPKLKTLDLSNNGNLKTTLQLIWNQQRKYEYNLLSLLPLKEITIDDTPLNRRHSYSANMPKDFKVNYHRALPAK</sequence>
<dbReference type="Pfam" id="PF00069">
    <property type="entry name" value="Pkinase"/>
    <property type="match status" value="1"/>
</dbReference>
<dbReference type="RefSeq" id="WP_377093331.1">
    <property type="nucleotide sequence ID" value="NZ_JBHSJM010000001.1"/>
</dbReference>
<keyword evidence="5" id="KW-0175">Coiled coil</keyword>
<dbReference type="GO" id="GO:0004674">
    <property type="term" value="F:protein serine/threonine kinase activity"/>
    <property type="evidence" value="ECO:0007669"/>
    <property type="project" value="UniProtKB-EC"/>
</dbReference>
<evidence type="ECO:0000313" key="9">
    <source>
        <dbReference type="Proteomes" id="UP001597297"/>
    </source>
</evidence>
<comment type="caution">
    <text evidence="8">The sequence shown here is derived from an EMBL/GenBank/DDBJ whole genome shotgun (WGS) entry which is preliminary data.</text>
</comment>
<dbReference type="InterPro" id="IPR000719">
    <property type="entry name" value="Prot_kinase_dom"/>
</dbReference>
<feature type="transmembrane region" description="Helical" evidence="6">
    <location>
        <begin position="324"/>
        <end position="343"/>
    </location>
</feature>
<reference evidence="9" key="1">
    <citation type="journal article" date="2019" name="Int. J. Syst. Evol. Microbiol.">
        <title>The Global Catalogue of Microorganisms (GCM) 10K type strain sequencing project: providing services to taxonomists for standard genome sequencing and annotation.</title>
        <authorList>
            <consortium name="The Broad Institute Genomics Platform"/>
            <consortium name="The Broad Institute Genome Sequencing Center for Infectious Disease"/>
            <person name="Wu L."/>
            <person name="Ma J."/>
        </authorList>
    </citation>
    <scope>NUCLEOTIDE SEQUENCE [LARGE SCALE GENOMIC DNA]</scope>
    <source>
        <strain evidence="9">JCM 16545</strain>
    </source>
</reference>
<keyword evidence="2" id="KW-0547">Nucleotide-binding</keyword>
<keyword evidence="9" id="KW-1185">Reference proteome</keyword>
<proteinExistence type="predicted"/>
<dbReference type="CDD" id="cd14014">
    <property type="entry name" value="STKc_PknB_like"/>
    <property type="match status" value="1"/>
</dbReference>
<dbReference type="Gene3D" id="1.10.510.10">
    <property type="entry name" value="Transferase(Phosphotransferase) domain 1"/>
    <property type="match status" value="1"/>
</dbReference>
<protein>
    <submittedName>
        <fullName evidence="8">Serine/threonine-protein kinase</fullName>
        <ecNumber evidence="8">2.7.11.1</ecNumber>
    </submittedName>
</protein>
<evidence type="ECO:0000256" key="2">
    <source>
        <dbReference type="ARBA" id="ARBA00022741"/>
    </source>
</evidence>
<dbReference type="PANTHER" id="PTHR43289:SF6">
    <property type="entry name" value="SERINE_THREONINE-PROTEIN KINASE NEKL-3"/>
    <property type="match status" value="1"/>
</dbReference>
<evidence type="ECO:0000256" key="6">
    <source>
        <dbReference type="SAM" id="Phobius"/>
    </source>
</evidence>
<evidence type="ECO:0000259" key="7">
    <source>
        <dbReference type="PROSITE" id="PS50011"/>
    </source>
</evidence>
<dbReference type="InterPro" id="IPR011009">
    <property type="entry name" value="Kinase-like_dom_sf"/>
</dbReference>
<keyword evidence="6" id="KW-0812">Transmembrane</keyword>
<dbReference type="SMART" id="SM00220">
    <property type="entry name" value="S_TKc"/>
    <property type="match status" value="1"/>
</dbReference>
<dbReference type="EC" id="2.7.11.1" evidence="8"/>
<evidence type="ECO:0000256" key="1">
    <source>
        <dbReference type="ARBA" id="ARBA00022679"/>
    </source>
</evidence>
<feature type="coiled-coil region" evidence="5">
    <location>
        <begin position="342"/>
        <end position="400"/>
    </location>
</feature>
<keyword evidence="3 8" id="KW-0418">Kinase</keyword>
<organism evidence="8 9">
    <name type="scientific">Rubritalea spongiae</name>
    <dbReference type="NCBI Taxonomy" id="430797"/>
    <lineage>
        <taxon>Bacteria</taxon>
        <taxon>Pseudomonadati</taxon>
        <taxon>Verrucomicrobiota</taxon>
        <taxon>Verrucomicrobiia</taxon>
        <taxon>Verrucomicrobiales</taxon>
        <taxon>Rubritaleaceae</taxon>
        <taxon>Rubritalea</taxon>
    </lineage>
</organism>
<keyword evidence="6" id="KW-0472">Membrane</keyword>
<keyword evidence="4" id="KW-0067">ATP-binding</keyword>
<evidence type="ECO:0000256" key="4">
    <source>
        <dbReference type="ARBA" id="ARBA00022840"/>
    </source>
</evidence>
<dbReference type="SUPFAM" id="SSF56112">
    <property type="entry name" value="Protein kinase-like (PK-like)"/>
    <property type="match status" value="1"/>
</dbReference>
<accession>A0ABW5E4S7</accession>
<evidence type="ECO:0000256" key="3">
    <source>
        <dbReference type="ARBA" id="ARBA00022777"/>
    </source>
</evidence>
<dbReference type="PANTHER" id="PTHR43289">
    <property type="entry name" value="MITOGEN-ACTIVATED PROTEIN KINASE KINASE KINASE 20-RELATED"/>
    <property type="match status" value="1"/>
</dbReference>
<evidence type="ECO:0000313" key="8">
    <source>
        <dbReference type="EMBL" id="MFD2277417.1"/>
    </source>
</evidence>
<name>A0ABW5E4S7_9BACT</name>
<evidence type="ECO:0000256" key="5">
    <source>
        <dbReference type="SAM" id="Coils"/>
    </source>
</evidence>
<dbReference type="Proteomes" id="UP001597297">
    <property type="component" value="Unassembled WGS sequence"/>
</dbReference>
<keyword evidence="1 8" id="KW-0808">Transferase</keyword>
<dbReference type="PROSITE" id="PS50011">
    <property type="entry name" value="PROTEIN_KINASE_DOM"/>
    <property type="match status" value="1"/>
</dbReference>
<dbReference type="EMBL" id="JBHUJC010000042">
    <property type="protein sequence ID" value="MFD2277417.1"/>
    <property type="molecule type" value="Genomic_DNA"/>
</dbReference>
<gene>
    <name evidence="8" type="ORF">ACFSQZ_13130</name>
</gene>